<gene>
    <name evidence="2" type="ORF">RRG08_019231</name>
</gene>
<name>A0AAE1ATC4_9GAST</name>
<protein>
    <submittedName>
        <fullName evidence="2">Uncharacterized protein</fullName>
    </submittedName>
</protein>
<evidence type="ECO:0000256" key="1">
    <source>
        <dbReference type="SAM" id="MobiDB-lite"/>
    </source>
</evidence>
<dbReference type="Proteomes" id="UP001283361">
    <property type="component" value="Unassembled WGS sequence"/>
</dbReference>
<accession>A0AAE1ATC4</accession>
<reference evidence="2" key="1">
    <citation type="journal article" date="2023" name="G3 (Bethesda)">
        <title>A reference genome for the long-term kleptoplast-retaining sea slug Elysia crispata morphotype clarki.</title>
        <authorList>
            <person name="Eastman K.E."/>
            <person name="Pendleton A.L."/>
            <person name="Shaikh M.A."/>
            <person name="Suttiyut T."/>
            <person name="Ogas R."/>
            <person name="Tomko P."/>
            <person name="Gavelis G."/>
            <person name="Widhalm J.R."/>
            <person name="Wisecaver J.H."/>
        </authorList>
    </citation>
    <scope>NUCLEOTIDE SEQUENCE</scope>
    <source>
        <strain evidence="2">ECLA1</strain>
    </source>
</reference>
<keyword evidence="3" id="KW-1185">Reference proteome</keyword>
<comment type="caution">
    <text evidence="2">The sequence shown here is derived from an EMBL/GenBank/DDBJ whole genome shotgun (WGS) entry which is preliminary data.</text>
</comment>
<feature type="compositionally biased region" description="Basic and acidic residues" evidence="1">
    <location>
        <begin position="1"/>
        <end position="13"/>
    </location>
</feature>
<proteinExistence type="predicted"/>
<dbReference type="EMBL" id="JAWDGP010001203">
    <property type="protein sequence ID" value="KAK3793628.1"/>
    <property type="molecule type" value="Genomic_DNA"/>
</dbReference>
<feature type="region of interest" description="Disordered" evidence="1">
    <location>
        <begin position="76"/>
        <end position="116"/>
    </location>
</feature>
<feature type="region of interest" description="Disordered" evidence="1">
    <location>
        <begin position="1"/>
        <end position="27"/>
    </location>
</feature>
<evidence type="ECO:0000313" key="3">
    <source>
        <dbReference type="Proteomes" id="UP001283361"/>
    </source>
</evidence>
<evidence type="ECO:0000313" key="2">
    <source>
        <dbReference type="EMBL" id="KAK3793628.1"/>
    </source>
</evidence>
<dbReference type="AlphaFoldDB" id="A0AAE1ATC4"/>
<sequence length="200" mass="21708">MKDMGREADRNRSGDSPAMTPQVTPYGRKLCTNSNVLLKRTLDQVEDQRGSRAVGSVIEGHPLIAPLMWRTVKYTPSCSNKKKSSREKPRQMDKMSPPCLPRGPADASKTSASELDCSSSKPELECYHNGTGSVLCVRSGNISNVVEKTILSHCLDGDRNLRKEKPTVLVLDPNSHSAAATCGLYLNFEPPGTAAAVHVT</sequence>
<organism evidence="2 3">
    <name type="scientific">Elysia crispata</name>
    <name type="common">lettuce slug</name>
    <dbReference type="NCBI Taxonomy" id="231223"/>
    <lineage>
        <taxon>Eukaryota</taxon>
        <taxon>Metazoa</taxon>
        <taxon>Spiralia</taxon>
        <taxon>Lophotrochozoa</taxon>
        <taxon>Mollusca</taxon>
        <taxon>Gastropoda</taxon>
        <taxon>Heterobranchia</taxon>
        <taxon>Euthyneura</taxon>
        <taxon>Panpulmonata</taxon>
        <taxon>Sacoglossa</taxon>
        <taxon>Placobranchoidea</taxon>
        <taxon>Plakobranchidae</taxon>
        <taxon>Elysia</taxon>
    </lineage>
</organism>